<gene>
    <name evidence="1" type="ORF">VFH_VI043480</name>
</gene>
<dbReference type="PANTHER" id="PTHR34427:SF5">
    <property type="entry name" value="DUF4283 DOMAIN-CONTAINING PROTEIN"/>
    <property type="match status" value="1"/>
</dbReference>
<reference evidence="1 2" key="1">
    <citation type="submission" date="2023-01" db="EMBL/GenBank/DDBJ databases">
        <authorList>
            <person name="Kreplak J."/>
        </authorList>
    </citation>
    <scope>NUCLEOTIDE SEQUENCE [LARGE SCALE GENOMIC DNA]</scope>
</reference>
<evidence type="ECO:0000313" key="1">
    <source>
        <dbReference type="EMBL" id="CAI8616744.1"/>
    </source>
</evidence>
<dbReference type="Proteomes" id="UP001157006">
    <property type="component" value="Chromosome 6"/>
</dbReference>
<proteinExistence type="predicted"/>
<accession>A0AAV1B2H2</accession>
<name>A0AAV1B2H2_VICFA</name>
<dbReference type="AlphaFoldDB" id="A0AAV1B2H2"/>
<protein>
    <submittedName>
        <fullName evidence="1">Uncharacterized protein</fullName>
    </submittedName>
</protein>
<evidence type="ECO:0000313" key="2">
    <source>
        <dbReference type="Proteomes" id="UP001157006"/>
    </source>
</evidence>
<dbReference type="PANTHER" id="PTHR34427">
    <property type="entry name" value="DUF4283 DOMAIN PROTEIN"/>
    <property type="match status" value="1"/>
</dbReference>
<dbReference type="EMBL" id="OX451741">
    <property type="protein sequence ID" value="CAI8616744.1"/>
    <property type="molecule type" value="Genomic_DNA"/>
</dbReference>
<sequence length="256" mass="29607">MDVEKLSKDLNNVYFGDYGLFANVAHYDRFENFDSRNLGEGDGEKILIHEIRKYSRENGRREAEFGFSRKKKLERVKEDEIMSEKENFRVVTDEGVVNLNGVSVPVIQQFISDVGFHDFMVALLGGDKIFMYFTGKSEVMSVFNKLADFFRSFVCDCRAWSKDNDLVYERGVWARCYGISLHAGNVRLDYGHILTTTKLLREINEVEDFWADGMKYPIKFVEDIKFGLADDTCLVEYEEENESQGTELGCEFEDAL</sequence>
<organism evidence="1 2">
    <name type="scientific">Vicia faba</name>
    <name type="common">Broad bean</name>
    <name type="synonym">Faba vulgaris</name>
    <dbReference type="NCBI Taxonomy" id="3906"/>
    <lineage>
        <taxon>Eukaryota</taxon>
        <taxon>Viridiplantae</taxon>
        <taxon>Streptophyta</taxon>
        <taxon>Embryophyta</taxon>
        <taxon>Tracheophyta</taxon>
        <taxon>Spermatophyta</taxon>
        <taxon>Magnoliopsida</taxon>
        <taxon>eudicotyledons</taxon>
        <taxon>Gunneridae</taxon>
        <taxon>Pentapetalae</taxon>
        <taxon>rosids</taxon>
        <taxon>fabids</taxon>
        <taxon>Fabales</taxon>
        <taxon>Fabaceae</taxon>
        <taxon>Papilionoideae</taxon>
        <taxon>50 kb inversion clade</taxon>
        <taxon>NPAAA clade</taxon>
        <taxon>Hologalegina</taxon>
        <taxon>IRL clade</taxon>
        <taxon>Fabeae</taxon>
        <taxon>Vicia</taxon>
    </lineage>
</organism>
<keyword evidence="2" id="KW-1185">Reference proteome</keyword>